<evidence type="ECO:0000256" key="1">
    <source>
        <dbReference type="SAM" id="MobiDB-lite"/>
    </source>
</evidence>
<organism evidence="2">
    <name type="scientific">Cacopsylla melanoneura</name>
    <dbReference type="NCBI Taxonomy" id="428564"/>
    <lineage>
        <taxon>Eukaryota</taxon>
        <taxon>Metazoa</taxon>
        <taxon>Ecdysozoa</taxon>
        <taxon>Arthropoda</taxon>
        <taxon>Hexapoda</taxon>
        <taxon>Insecta</taxon>
        <taxon>Pterygota</taxon>
        <taxon>Neoptera</taxon>
        <taxon>Paraneoptera</taxon>
        <taxon>Hemiptera</taxon>
        <taxon>Sternorrhyncha</taxon>
        <taxon>Psylloidea</taxon>
        <taxon>Psyllidae</taxon>
        <taxon>Psyllinae</taxon>
        <taxon>Cacopsylla</taxon>
    </lineage>
</organism>
<protein>
    <submittedName>
        <fullName evidence="2">Uncharacterized protein</fullName>
    </submittedName>
</protein>
<dbReference type="AlphaFoldDB" id="A0A8D8Z8F7"/>
<reference evidence="2" key="1">
    <citation type="submission" date="2021-05" db="EMBL/GenBank/DDBJ databases">
        <authorList>
            <person name="Alioto T."/>
            <person name="Alioto T."/>
            <person name="Gomez Garrido J."/>
        </authorList>
    </citation>
    <scope>NUCLEOTIDE SEQUENCE</scope>
</reference>
<evidence type="ECO:0000313" key="2">
    <source>
        <dbReference type="EMBL" id="CAG6742360.1"/>
    </source>
</evidence>
<proteinExistence type="predicted"/>
<sequence>MSYWGRGWKRREEEEEEETTTQGIVSVETVHPEITAVVVDMAVEIKTVLVETVPPEPTTVVEAVVNSPHREVVEEIAVEETVDVNKSRKSSLPVTLIPAVA</sequence>
<feature type="region of interest" description="Disordered" evidence="1">
    <location>
        <begin position="1"/>
        <end position="23"/>
    </location>
</feature>
<accession>A0A8D8Z8F7</accession>
<name>A0A8D8Z8F7_9HEMI</name>
<dbReference type="EMBL" id="HBUF01434823">
    <property type="protein sequence ID" value="CAG6742360.1"/>
    <property type="molecule type" value="Transcribed_RNA"/>
</dbReference>